<name>A0AAN4W601_9BACT</name>
<dbReference type="Proteomes" id="UP001310022">
    <property type="component" value="Unassembled WGS sequence"/>
</dbReference>
<proteinExistence type="predicted"/>
<evidence type="ECO:0000313" key="1">
    <source>
        <dbReference type="EMBL" id="GJM64967.1"/>
    </source>
</evidence>
<sequence>MSKLNLPYGLNIASSDPFDSRLICANEASRFALVDSGLAYMGMVVFQLDSKQFFKLTGNSNQDWQHFEITLSDSVATDSSTVAASAKAVKKSFDEALKKEPKISKNSGFNLPKSSDEKIYDTGKLATIAAVNKVHQYLKQLESRINALEQSL</sequence>
<dbReference type="AlphaFoldDB" id="A0AAN4W601"/>
<gene>
    <name evidence="1" type="ORF">PEDI_55190</name>
</gene>
<protein>
    <submittedName>
        <fullName evidence="1">Uncharacterized protein</fullName>
    </submittedName>
</protein>
<comment type="caution">
    <text evidence="1">The sequence shown here is derived from an EMBL/GenBank/DDBJ whole genome shotgun (WGS) entry which is preliminary data.</text>
</comment>
<evidence type="ECO:0000313" key="2">
    <source>
        <dbReference type="Proteomes" id="UP001310022"/>
    </source>
</evidence>
<dbReference type="RefSeq" id="WP_338240035.1">
    <property type="nucleotide sequence ID" value="NZ_BQKE01000009.1"/>
</dbReference>
<accession>A0AAN4W601</accession>
<keyword evidence="2" id="KW-1185">Reference proteome</keyword>
<dbReference type="EMBL" id="BQKE01000009">
    <property type="protein sequence ID" value="GJM64967.1"/>
    <property type="molecule type" value="Genomic_DNA"/>
</dbReference>
<reference evidence="1 2" key="1">
    <citation type="submission" date="2021-12" db="EMBL/GenBank/DDBJ databases">
        <title>Genome sequencing of bacteria with rrn-lacking chromosome and rrn-plasmid.</title>
        <authorList>
            <person name="Anda M."/>
            <person name="Iwasaki W."/>
        </authorList>
    </citation>
    <scope>NUCLEOTIDE SEQUENCE [LARGE SCALE GENOMIC DNA]</scope>
    <source>
        <strain evidence="1 2">NBRC 15940</strain>
    </source>
</reference>
<organism evidence="1 2">
    <name type="scientific">Persicobacter diffluens</name>
    <dbReference type="NCBI Taxonomy" id="981"/>
    <lineage>
        <taxon>Bacteria</taxon>
        <taxon>Pseudomonadati</taxon>
        <taxon>Bacteroidota</taxon>
        <taxon>Cytophagia</taxon>
        <taxon>Cytophagales</taxon>
        <taxon>Persicobacteraceae</taxon>
        <taxon>Persicobacter</taxon>
    </lineage>
</organism>